<feature type="region of interest" description="Disordered" evidence="1">
    <location>
        <begin position="226"/>
        <end position="275"/>
    </location>
</feature>
<feature type="region of interest" description="Disordered" evidence="1">
    <location>
        <begin position="188"/>
        <end position="209"/>
    </location>
</feature>
<organism evidence="2 3">
    <name type="scientific">Aspergillus sclerotioniger CBS 115572</name>
    <dbReference type="NCBI Taxonomy" id="1450535"/>
    <lineage>
        <taxon>Eukaryota</taxon>
        <taxon>Fungi</taxon>
        <taxon>Dikarya</taxon>
        <taxon>Ascomycota</taxon>
        <taxon>Pezizomycotina</taxon>
        <taxon>Eurotiomycetes</taxon>
        <taxon>Eurotiomycetidae</taxon>
        <taxon>Eurotiales</taxon>
        <taxon>Aspergillaceae</taxon>
        <taxon>Aspergillus</taxon>
        <taxon>Aspergillus subgen. Circumdati</taxon>
    </lineage>
</organism>
<protein>
    <submittedName>
        <fullName evidence="2">Uncharacterized protein</fullName>
    </submittedName>
</protein>
<dbReference type="RefSeq" id="XP_025469518.1">
    <property type="nucleotide sequence ID" value="XM_025615577.1"/>
</dbReference>
<sequence length="275" mass="30898">MSDSQEIFERWERRLKYYLEENTNPDNGPIRAGFASGTIHVETSYNEVAGEIRPVRHDRLTLSRVWDGIDRPIYILITGAPEDDLQDLIFTYLRDIQEGFLPNNTFVQGAQLTGRNVICWRHSLTGARRPHASIIPGREDVDRRRFHQDDEEIHAILNDYREELGFGRVEPPCPDRMRPDDVYVEESPYRGHMRDAPSTSDSSGSIIVGIEDNGANDVANDVTNDVHAAPQDTSLPDTTSDDENVTPQDASSPDSVYHEGFPRTGPGNGLLNGNP</sequence>
<gene>
    <name evidence="2" type="ORF">BO94DRAFT_583722</name>
</gene>
<evidence type="ECO:0000256" key="1">
    <source>
        <dbReference type="SAM" id="MobiDB-lite"/>
    </source>
</evidence>
<dbReference type="GeneID" id="37117720"/>
<feature type="compositionally biased region" description="Gly residues" evidence="1">
    <location>
        <begin position="266"/>
        <end position="275"/>
    </location>
</feature>
<dbReference type="Proteomes" id="UP000246702">
    <property type="component" value="Unassembled WGS sequence"/>
</dbReference>
<reference evidence="2 3" key="1">
    <citation type="submission" date="2016-12" db="EMBL/GenBank/DDBJ databases">
        <title>The genomes of Aspergillus section Nigri reveals drivers in fungal speciation.</title>
        <authorList>
            <consortium name="DOE Joint Genome Institute"/>
            <person name="Vesth T.C."/>
            <person name="Nybo J."/>
            <person name="Theobald S."/>
            <person name="Brandl J."/>
            <person name="Frisvad J.C."/>
            <person name="Nielsen K.F."/>
            <person name="Lyhne E.K."/>
            <person name="Kogle M.E."/>
            <person name="Kuo A."/>
            <person name="Riley R."/>
            <person name="Clum A."/>
            <person name="Nolan M."/>
            <person name="Lipzen A."/>
            <person name="Salamov A."/>
            <person name="Henrissat B."/>
            <person name="Wiebenga A."/>
            <person name="De Vries R.P."/>
            <person name="Grigoriev I.V."/>
            <person name="Mortensen U.H."/>
            <person name="Andersen M.R."/>
            <person name="Baker S.E."/>
        </authorList>
    </citation>
    <scope>NUCLEOTIDE SEQUENCE [LARGE SCALE GENOMIC DNA]</scope>
    <source>
        <strain evidence="2 3">CBS 115572</strain>
    </source>
</reference>
<proteinExistence type="predicted"/>
<name>A0A317X5G3_9EURO</name>
<comment type="caution">
    <text evidence="2">The sequence shown here is derived from an EMBL/GenBank/DDBJ whole genome shotgun (WGS) entry which is preliminary data.</text>
</comment>
<dbReference type="EMBL" id="MSFK01000008">
    <property type="protein sequence ID" value="PWY91790.1"/>
    <property type="molecule type" value="Genomic_DNA"/>
</dbReference>
<evidence type="ECO:0000313" key="3">
    <source>
        <dbReference type="Proteomes" id="UP000246702"/>
    </source>
</evidence>
<dbReference type="AlphaFoldDB" id="A0A317X5G3"/>
<evidence type="ECO:0000313" key="2">
    <source>
        <dbReference type="EMBL" id="PWY91790.1"/>
    </source>
</evidence>
<feature type="compositionally biased region" description="Polar residues" evidence="1">
    <location>
        <begin position="245"/>
        <end position="254"/>
    </location>
</feature>
<accession>A0A317X5G3</accession>
<keyword evidence="3" id="KW-1185">Reference proteome</keyword>